<dbReference type="InterPro" id="IPR011343">
    <property type="entry name" value="DeoC"/>
</dbReference>
<dbReference type="EMBL" id="AP024238">
    <property type="protein sequence ID" value="BCO29526.1"/>
    <property type="molecule type" value="Genomic_DNA"/>
</dbReference>
<comment type="pathway">
    <text evidence="1">Carbohydrate degradation; 2-deoxy-D-ribose 1-phosphate degradation; D-glyceraldehyde 3-phosphate and acetaldehyde from 2-deoxy-alpha-D-ribose 1-phosphate: step 2/2.</text>
</comment>
<accession>A0ABN6DFD1</accession>
<keyword evidence="4" id="KW-0456">Lyase</keyword>
<comment type="catalytic activity">
    <reaction evidence="6">
        <text>2-deoxy-D-ribose 5-phosphate = D-glyceraldehyde 3-phosphate + acetaldehyde</text>
        <dbReference type="Rhea" id="RHEA:12821"/>
        <dbReference type="ChEBI" id="CHEBI:15343"/>
        <dbReference type="ChEBI" id="CHEBI:59776"/>
        <dbReference type="ChEBI" id="CHEBI:62877"/>
        <dbReference type="EC" id="4.1.2.4"/>
    </reaction>
</comment>
<dbReference type="SMART" id="SM01133">
    <property type="entry name" value="DeoC"/>
    <property type="match status" value="1"/>
</dbReference>
<dbReference type="Proteomes" id="UP000824366">
    <property type="component" value="Chromosome"/>
</dbReference>
<evidence type="ECO:0000256" key="6">
    <source>
        <dbReference type="ARBA" id="ARBA00048791"/>
    </source>
</evidence>
<gene>
    <name evidence="8" type="ORF">MIZ03_4449</name>
</gene>
<keyword evidence="5" id="KW-0704">Schiff base</keyword>
<dbReference type="CDD" id="cd00959">
    <property type="entry name" value="DeoC"/>
    <property type="match status" value="1"/>
</dbReference>
<evidence type="ECO:0000313" key="9">
    <source>
        <dbReference type="Proteomes" id="UP000824366"/>
    </source>
</evidence>
<reference evidence="8 9" key="1">
    <citation type="journal article" date="2021" name="Microbiol. Spectr.">
        <title>A Single Bacterium Capable of Oxidation and Reduction of Iron at Circumneutral pH.</title>
        <authorList>
            <person name="Kato S."/>
            <person name="Ohkuma M."/>
        </authorList>
    </citation>
    <scope>NUCLEOTIDE SEQUENCE [LARGE SCALE GENOMIC DNA]</scope>
    <source>
        <strain evidence="8 9">MIZ03</strain>
    </source>
</reference>
<proteinExistence type="inferred from homology"/>
<organism evidence="8 9">
    <name type="scientific">Rhodoferax lithotrophicus</name>
    <dbReference type="NCBI Taxonomy" id="2798804"/>
    <lineage>
        <taxon>Bacteria</taxon>
        <taxon>Pseudomonadati</taxon>
        <taxon>Pseudomonadota</taxon>
        <taxon>Betaproteobacteria</taxon>
        <taxon>Burkholderiales</taxon>
        <taxon>Comamonadaceae</taxon>
        <taxon>Rhodoferax</taxon>
    </lineage>
</organism>
<dbReference type="Gene3D" id="3.20.20.70">
    <property type="entry name" value="Aldolase class I"/>
    <property type="match status" value="1"/>
</dbReference>
<dbReference type="InterPro" id="IPR002915">
    <property type="entry name" value="DeoC/FbaB/LacD_aldolase"/>
</dbReference>
<evidence type="ECO:0000256" key="7">
    <source>
        <dbReference type="NCBIfam" id="TIGR00126"/>
    </source>
</evidence>
<evidence type="ECO:0000256" key="3">
    <source>
        <dbReference type="ARBA" id="ARBA00012515"/>
    </source>
</evidence>
<evidence type="ECO:0000256" key="5">
    <source>
        <dbReference type="ARBA" id="ARBA00023270"/>
    </source>
</evidence>
<comment type="similarity">
    <text evidence="2">Belongs to the DeoC/FbaB aldolase family. DeoC type 2 subfamily.</text>
</comment>
<evidence type="ECO:0000256" key="4">
    <source>
        <dbReference type="ARBA" id="ARBA00023239"/>
    </source>
</evidence>
<keyword evidence="9" id="KW-1185">Reference proteome</keyword>
<name>A0ABN6DFD1_9BURK</name>
<evidence type="ECO:0000256" key="1">
    <source>
        <dbReference type="ARBA" id="ARBA00004816"/>
    </source>
</evidence>
<dbReference type="EC" id="4.1.2.4" evidence="3 7"/>
<evidence type="ECO:0000256" key="2">
    <source>
        <dbReference type="ARBA" id="ARBA00009473"/>
    </source>
</evidence>
<evidence type="ECO:0000313" key="8">
    <source>
        <dbReference type="EMBL" id="BCO29526.1"/>
    </source>
</evidence>
<dbReference type="RefSeq" id="WP_223905630.1">
    <property type="nucleotide sequence ID" value="NZ_AP024238.1"/>
</dbReference>
<dbReference type="NCBIfam" id="TIGR00126">
    <property type="entry name" value="deoC"/>
    <property type="match status" value="1"/>
</dbReference>
<dbReference type="InterPro" id="IPR013785">
    <property type="entry name" value="Aldolase_TIM"/>
</dbReference>
<sequence>MNTSSNTTPTWSHDLISSARIALACLDLTSLNDADTEADIAQLCQRAQSPFGPTAAVCVWPRLAAFARAQLPPHIAVAAVANFPYGNADVDAAMRDTVQIVQAGAQEVDVVLPYKALMAGDEAAVTTLLVAVRQACPGLVLKVILETGELQTPELIQRASQLALDAGADFLKTSTGKTATHATPEAAHIMLAAITAHPSAQKYAGFKASGGIKTAQEAIIYEALTQHYLGAAALTAKRFRLGASSLLANLEAVLGELDDESPTQPGGY</sequence>
<dbReference type="PANTHER" id="PTHR10889:SF3">
    <property type="entry name" value="DEOXYRIBOSE-PHOSPHATE ALDOLASE"/>
    <property type="match status" value="1"/>
</dbReference>
<dbReference type="PIRSF" id="PIRSF001357">
    <property type="entry name" value="DeoC"/>
    <property type="match status" value="1"/>
</dbReference>
<dbReference type="SUPFAM" id="SSF51569">
    <property type="entry name" value="Aldolase"/>
    <property type="match status" value="1"/>
</dbReference>
<dbReference type="Pfam" id="PF01791">
    <property type="entry name" value="DeoC"/>
    <property type="match status" value="1"/>
</dbReference>
<protein>
    <recommendedName>
        <fullName evidence="3 7">Deoxyribose-phosphate aldolase</fullName>
        <ecNumber evidence="3 7">4.1.2.4</ecNumber>
    </recommendedName>
</protein>
<dbReference type="PANTHER" id="PTHR10889">
    <property type="entry name" value="DEOXYRIBOSE-PHOSPHATE ALDOLASE"/>
    <property type="match status" value="1"/>
</dbReference>